<dbReference type="Pfam" id="PF01300">
    <property type="entry name" value="Sua5_yciO_yrdC"/>
    <property type="match status" value="1"/>
</dbReference>
<dbReference type="EC" id="2.7.7.87" evidence="3"/>
<keyword evidence="7" id="KW-0548">Nucleotidyltransferase</keyword>
<dbReference type="SUPFAM" id="SSF55821">
    <property type="entry name" value="YrdC/RibB"/>
    <property type="match status" value="1"/>
</dbReference>
<dbReference type="GO" id="GO:0006450">
    <property type="term" value="P:regulation of translational fidelity"/>
    <property type="evidence" value="ECO:0007669"/>
    <property type="project" value="TreeGrafter"/>
</dbReference>
<gene>
    <name evidence="13" type="ORF">UFOPK1939_00633</name>
    <name evidence="14" type="ORF">UFOPK2938_00511</name>
</gene>
<dbReference type="GO" id="GO:0000049">
    <property type="term" value="F:tRNA binding"/>
    <property type="evidence" value="ECO:0007669"/>
    <property type="project" value="TreeGrafter"/>
</dbReference>
<dbReference type="GO" id="GO:0061710">
    <property type="term" value="F:L-threonylcarbamoyladenylate synthase"/>
    <property type="evidence" value="ECO:0007669"/>
    <property type="project" value="UniProtKB-EC"/>
</dbReference>
<dbReference type="GO" id="GO:0008033">
    <property type="term" value="P:tRNA processing"/>
    <property type="evidence" value="ECO:0007669"/>
    <property type="project" value="UniProtKB-KW"/>
</dbReference>
<evidence type="ECO:0000256" key="6">
    <source>
        <dbReference type="ARBA" id="ARBA00022694"/>
    </source>
</evidence>
<evidence type="ECO:0000313" key="14">
    <source>
        <dbReference type="EMBL" id="CAB4777782.1"/>
    </source>
</evidence>
<dbReference type="EMBL" id="CAEZVF010000079">
    <property type="protein sequence ID" value="CAB4622069.1"/>
    <property type="molecule type" value="Genomic_DNA"/>
</dbReference>
<dbReference type="NCBIfam" id="TIGR00057">
    <property type="entry name" value="L-threonylcarbamoyladenylate synthase"/>
    <property type="match status" value="1"/>
</dbReference>
<evidence type="ECO:0000313" key="13">
    <source>
        <dbReference type="EMBL" id="CAB4622069.1"/>
    </source>
</evidence>
<evidence type="ECO:0000256" key="11">
    <source>
        <dbReference type="ARBA" id="ARBA00048366"/>
    </source>
</evidence>
<comment type="subcellular location">
    <subcellularLocation>
        <location evidence="1">Cytoplasm</location>
    </subcellularLocation>
</comment>
<dbReference type="EMBL" id="CAEZZX010000080">
    <property type="protein sequence ID" value="CAB4777782.1"/>
    <property type="molecule type" value="Genomic_DNA"/>
</dbReference>
<comment type="similarity">
    <text evidence="2">Belongs to the SUA5 family.</text>
</comment>
<feature type="domain" description="YrdC-like" evidence="12">
    <location>
        <begin position="14"/>
        <end position="201"/>
    </location>
</feature>
<dbReference type="InterPro" id="IPR050156">
    <property type="entry name" value="TC-AMP_synthase_SUA5"/>
</dbReference>
<reference evidence="13" key="1">
    <citation type="submission" date="2020-05" db="EMBL/GenBank/DDBJ databases">
        <authorList>
            <person name="Chiriac C."/>
            <person name="Salcher M."/>
            <person name="Ghai R."/>
            <person name="Kavagutti S V."/>
        </authorList>
    </citation>
    <scope>NUCLEOTIDE SEQUENCE</scope>
</reference>
<evidence type="ECO:0000256" key="8">
    <source>
        <dbReference type="ARBA" id="ARBA00022741"/>
    </source>
</evidence>
<dbReference type="AlphaFoldDB" id="A0A6J6ICT3"/>
<evidence type="ECO:0000256" key="1">
    <source>
        <dbReference type="ARBA" id="ARBA00004496"/>
    </source>
</evidence>
<dbReference type="Gene3D" id="3.90.870.10">
    <property type="entry name" value="DHBP synthase"/>
    <property type="match status" value="1"/>
</dbReference>
<comment type="catalytic activity">
    <reaction evidence="11">
        <text>L-threonine + hydrogencarbonate + ATP = L-threonylcarbamoyladenylate + diphosphate + H2O</text>
        <dbReference type="Rhea" id="RHEA:36407"/>
        <dbReference type="ChEBI" id="CHEBI:15377"/>
        <dbReference type="ChEBI" id="CHEBI:17544"/>
        <dbReference type="ChEBI" id="CHEBI:30616"/>
        <dbReference type="ChEBI" id="CHEBI:33019"/>
        <dbReference type="ChEBI" id="CHEBI:57926"/>
        <dbReference type="ChEBI" id="CHEBI:73682"/>
        <dbReference type="EC" id="2.7.7.87"/>
    </reaction>
</comment>
<evidence type="ECO:0000256" key="9">
    <source>
        <dbReference type="ARBA" id="ARBA00022840"/>
    </source>
</evidence>
<dbReference type="GO" id="GO:0003725">
    <property type="term" value="F:double-stranded RNA binding"/>
    <property type="evidence" value="ECO:0007669"/>
    <property type="project" value="InterPro"/>
</dbReference>
<evidence type="ECO:0000256" key="5">
    <source>
        <dbReference type="ARBA" id="ARBA00022679"/>
    </source>
</evidence>
<keyword evidence="5" id="KW-0808">Transferase</keyword>
<evidence type="ECO:0000259" key="12">
    <source>
        <dbReference type="PROSITE" id="PS51163"/>
    </source>
</evidence>
<dbReference type="GO" id="GO:0005524">
    <property type="term" value="F:ATP binding"/>
    <property type="evidence" value="ECO:0007669"/>
    <property type="project" value="UniProtKB-KW"/>
</dbReference>
<sequence>MSAIFDCSDELERERGLALAVAVLKRGGLAAFAADSSYALACDAFDRSAVAELLKAKGRDARTPVSVLVPSATTVGGLVHQVTDTMTAVVEAFWPGNVTIVARSAGSLVWDLGDTGGTVSIRMPMAELAQDVLIRTGPLAVMSANRIGMPAPLGVAEMVAGLGDIAELDVILDSGMLDQLAPSSIVDLTGERPRLLREGSVTADQLRVVLGDLEVLE</sequence>
<dbReference type="PANTHER" id="PTHR17490">
    <property type="entry name" value="SUA5"/>
    <property type="match status" value="1"/>
</dbReference>
<keyword evidence="6" id="KW-0819">tRNA processing</keyword>
<evidence type="ECO:0000256" key="10">
    <source>
        <dbReference type="ARBA" id="ARBA00029774"/>
    </source>
</evidence>
<protein>
    <recommendedName>
        <fullName evidence="10">L-threonylcarbamoyladenylate synthase</fullName>
        <ecNumber evidence="3">2.7.7.87</ecNumber>
    </recommendedName>
    <alternativeName>
        <fullName evidence="10">L-threonylcarbamoyladenylate synthase</fullName>
    </alternativeName>
</protein>
<dbReference type="PANTHER" id="PTHR17490:SF16">
    <property type="entry name" value="THREONYLCARBAMOYL-AMP SYNTHASE"/>
    <property type="match status" value="1"/>
</dbReference>
<dbReference type="InterPro" id="IPR006070">
    <property type="entry name" value="Sua5-like_dom"/>
</dbReference>
<dbReference type="GO" id="GO:0005737">
    <property type="term" value="C:cytoplasm"/>
    <property type="evidence" value="ECO:0007669"/>
    <property type="project" value="UniProtKB-SubCell"/>
</dbReference>
<name>A0A6J6ICT3_9ZZZZ</name>
<organism evidence="13">
    <name type="scientific">freshwater metagenome</name>
    <dbReference type="NCBI Taxonomy" id="449393"/>
    <lineage>
        <taxon>unclassified sequences</taxon>
        <taxon>metagenomes</taxon>
        <taxon>ecological metagenomes</taxon>
    </lineage>
</organism>
<keyword evidence="8" id="KW-0547">Nucleotide-binding</keyword>
<evidence type="ECO:0000256" key="2">
    <source>
        <dbReference type="ARBA" id="ARBA00007663"/>
    </source>
</evidence>
<keyword evidence="9" id="KW-0067">ATP-binding</keyword>
<evidence type="ECO:0000256" key="7">
    <source>
        <dbReference type="ARBA" id="ARBA00022695"/>
    </source>
</evidence>
<evidence type="ECO:0000256" key="4">
    <source>
        <dbReference type="ARBA" id="ARBA00022490"/>
    </source>
</evidence>
<evidence type="ECO:0000256" key="3">
    <source>
        <dbReference type="ARBA" id="ARBA00012584"/>
    </source>
</evidence>
<accession>A0A6J6ICT3</accession>
<dbReference type="PROSITE" id="PS51163">
    <property type="entry name" value="YRDC"/>
    <property type="match status" value="1"/>
</dbReference>
<keyword evidence="4" id="KW-0963">Cytoplasm</keyword>
<dbReference type="InterPro" id="IPR017945">
    <property type="entry name" value="DHBP_synth_RibB-like_a/b_dom"/>
</dbReference>
<proteinExistence type="inferred from homology"/>